<gene>
    <name evidence="1" type="ORF">MHBO_003959</name>
</gene>
<feature type="non-terminal residue" evidence="1">
    <location>
        <position position="83"/>
    </location>
</feature>
<evidence type="ECO:0008006" key="3">
    <source>
        <dbReference type="Google" id="ProtNLM"/>
    </source>
</evidence>
<name>A0ABV2ARZ2_9EUKA</name>
<dbReference type="InterPro" id="IPR015943">
    <property type="entry name" value="WD40/YVTN_repeat-like_dom_sf"/>
</dbReference>
<comment type="caution">
    <text evidence="1">The sequence shown here is derived from an EMBL/GenBank/DDBJ whole genome shotgun (WGS) entry which is preliminary data.</text>
</comment>
<proteinExistence type="predicted"/>
<dbReference type="EMBL" id="JBDODL010002827">
    <property type="protein sequence ID" value="MES1922444.1"/>
    <property type="molecule type" value="Genomic_DNA"/>
</dbReference>
<evidence type="ECO:0000313" key="2">
    <source>
        <dbReference type="Proteomes" id="UP001439008"/>
    </source>
</evidence>
<organism evidence="1 2">
    <name type="scientific">Bonamia ostreae</name>
    <dbReference type="NCBI Taxonomy" id="126728"/>
    <lineage>
        <taxon>Eukaryota</taxon>
        <taxon>Sar</taxon>
        <taxon>Rhizaria</taxon>
        <taxon>Endomyxa</taxon>
        <taxon>Ascetosporea</taxon>
        <taxon>Haplosporida</taxon>
        <taxon>Bonamia</taxon>
    </lineage>
</organism>
<protein>
    <recommendedName>
        <fullName evidence="3">Transducin</fullName>
    </recommendedName>
</protein>
<sequence>MKRIAVRCEWISQKLDFDVWDARFCPQGDILAAAGDGAKVCFFNTNETLETSQNETTALEIKGTEKVSQLEWSPDGRFLLCCS</sequence>
<dbReference type="Proteomes" id="UP001439008">
    <property type="component" value="Unassembled WGS sequence"/>
</dbReference>
<reference evidence="1 2" key="1">
    <citation type="journal article" date="2024" name="BMC Biol.">
        <title>Comparative genomics of Ascetosporea gives new insight into the evolutionary basis for animal parasitism in Rhizaria.</title>
        <authorList>
            <person name="Hiltunen Thoren M."/>
            <person name="Onut-Brannstrom I."/>
            <person name="Alfjorden A."/>
            <person name="Peckova H."/>
            <person name="Swords F."/>
            <person name="Hooper C."/>
            <person name="Holzer A.S."/>
            <person name="Bass D."/>
            <person name="Burki F."/>
        </authorList>
    </citation>
    <scope>NUCLEOTIDE SEQUENCE [LARGE SCALE GENOMIC DNA]</scope>
    <source>
        <strain evidence="1">20-A016</strain>
    </source>
</reference>
<dbReference type="InterPro" id="IPR036322">
    <property type="entry name" value="WD40_repeat_dom_sf"/>
</dbReference>
<dbReference type="SUPFAM" id="SSF50978">
    <property type="entry name" value="WD40 repeat-like"/>
    <property type="match status" value="1"/>
</dbReference>
<dbReference type="Pfam" id="PF00400">
    <property type="entry name" value="WD40"/>
    <property type="match status" value="2"/>
</dbReference>
<evidence type="ECO:0000313" key="1">
    <source>
        <dbReference type="EMBL" id="MES1922444.1"/>
    </source>
</evidence>
<accession>A0ABV2ARZ2</accession>
<keyword evidence="2" id="KW-1185">Reference proteome</keyword>
<dbReference type="InterPro" id="IPR001680">
    <property type="entry name" value="WD40_rpt"/>
</dbReference>
<dbReference type="Gene3D" id="2.130.10.10">
    <property type="entry name" value="YVTN repeat-like/Quinoprotein amine dehydrogenase"/>
    <property type="match status" value="1"/>
</dbReference>